<evidence type="ECO:0000313" key="3">
    <source>
        <dbReference type="Proteomes" id="UP000673691"/>
    </source>
</evidence>
<name>A0A8H7ZZ24_9FUNG</name>
<gene>
    <name evidence="2" type="ORF">BJ554DRAFT_5788</name>
</gene>
<dbReference type="Proteomes" id="UP000673691">
    <property type="component" value="Unassembled WGS sequence"/>
</dbReference>
<dbReference type="EMBL" id="JAEFCI010002876">
    <property type="protein sequence ID" value="KAG5461944.1"/>
    <property type="molecule type" value="Genomic_DNA"/>
</dbReference>
<feature type="region of interest" description="Disordered" evidence="1">
    <location>
        <begin position="44"/>
        <end position="79"/>
    </location>
</feature>
<dbReference type="AlphaFoldDB" id="A0A8H7ZZ24"/>
<comment type="caution">
    <text evidence="2">The sequence shown here is derived from an EMBL/GenBank/DDBJ whole genome shotgun (WGS) entry which is preliminary data.</text>
</comment>
<proteinExistence type="predicted"/>
<keyword evidence="3" id="KW-1185">Reference proteome</keyword>
<evidence type="ECO:0000313" key="2">
    <source>
        <dbReference type="EMBL" id="KAG5461944.1"/>
    </source>
</evidence>
<evidence type="ECO:0000256" key="1">
    <source>
        <dbReference type="SAM" id="MobiDB-lite"/>
    </source>
</evidence>
<feature type="compositionally biased region" description="Polar residues" evidence="1">
    <location>
        <begin position="66"/>
        <end position="79"/>
    </location>
</feature>
<accession>A0A8H7ZZ24</accession>
<reference evidence="2 3" key="1">
    <citation type="journal article" name="Sci. Rep.">
        <title>Genome-scale phylogenetic analyses confirm Olpidium as the closest living zoosporic fungus to the non-flagellated, terrestrial fungi.</title>
        <authorList>
            <person name="Chang Y."/>
            <person name="Rochon D."/>
            <person name="Sekimoto S."/>
            <person name="Wang Y."/>
            <person name="Chovatia M."/>
            <person name="Sandor L."/>
            <person name="Salamov A."/>
            <person name="Grigoriev I.V."/>
            <person name="Stajich J.E."/>
            <person name="Spatafora J.W."/>
        </authorList>
    </citation>
    <scope>NUCLEOTIDE SEQUENCE [LARGE SCALE GENOMIC DNA]</scope>
    <source>
        <strain evidence="2">S191</strain>
    </source>
</reference>
<organism evidence="2 3">
    <name type="scientific">Olpidium bornovanus</name>
    <dbReference type="NCBI Taxonomy" id="278681"/>
    <lineage>
        <taxon>Eukaryota</taxon>
        <taxon>Fungi</taxon>
        <taxon>Fungi incertae sedis</taxon>
        <taxon>Olpidiomycota</taxon>
        <taxon>Olpidiomycotina</taxon>
        <taxon>Olpidiomycetes</taxon>
        <taxon>Olpidiales</taxon>
        <taxon>Olpidiaceae</taxon>
        <taxon>Olpidium</taxon>
    </lineage>
</organism>
<sequence>MTGLSAAFLCRFGVAHILWGFRHRGFGQNPRPFSTRTVRGIISAGRRNQPSPVAAPQGDEPGRTRPSPTGHNKSSNAEGSTTLEGFVITDITSNGDCWNPFFFCFFFFFFFSTGGPLPPHPPTPPFVTRCRPELFSVFHPLMAPETHRCCTCMVYKRNRQLVSRLKEKASEPVYCCWKIFPATAFYVTSELYSERSAN</sequence>
<protein>
    <submittedName>
        <fullName evidence="2">Uncharacterized protein</fullName>
    </submittedName>
</protein>